<dbReference type="InterPro" id="IPR001610">
    <property type="entry name" value="PAC"/>
</dbReference>
<reference evidence="4 5" key="2">
    <citation type="journal article" date="2017" name="Genome Announc.">
        <title>Draft genome sequence of Aquitalea magnusonii strain H3, a plant growth-promoting bacterium of duckweed Lemna minor.</title>
        <authorList>
            <person name="Ishizawa H."/>
            <person name="Kuroda M."/>
            <person name="Ike M."/>
        </authorList>
    </citation>
    <scope>NUCLEOTIDE SEQUENCE [LARGE SCALE GENOMIC DNA]</scope>
    <source>
        <strain evidence="4 5">H3</strain>
    </source>
</reference>
<dbReference type="CDD" id="cd11386">
    <property type="entry name" value="MCP_signal"/>
    <property type="match status" value="1"/>
</dbReference>
<dbReference type="InterPro" id="IPR000700">
    <property type="entry name" value="PAS-assoc_C"/>
</dbReference>
<dbReference type="InterPro" id="IPR004089">
    <property type="entry name" value="MCPsignal_dom"/>
</dbReference>
<evidence type="ECO:0000259" key="2">
    <source>
        <dbReference type="PROSITE" id="PS50111"/>
    </source>
</evidence>
<feature type="domain" description="PAC" evidence="3">
    <location>
        <begin position="213"/>
        <end position="267"/>
    </location>
</feature>
<evidence type="ECO:0000313" key="4">
    <source>
        <dbReference type="EMBL" id="BBF86223.1"/>
    </source>
</evidence>
<dbReference type="SUPFAM" id="SSF55785">
    <property type="entry name" value="PYP-like sensor domain (PAS domain)"/>
    <property type="match status" value="2"/>
</dbReference>
<proteinExistence type="predicted"/>
<dbReference type="InterPro" id="IPR000014">
    <property type="entry name" value="PAS"/>
</dbReference>
<keyword evidence="1" id="KW-0807">Transducer</keyword>
<protein>
    <submittedName>
        <fullName evidence="4">Methyl-accepting chemotaxis protein</fullName>
    </submittedName>
</protein>
<dbReference type="SUPFAM" id="SSF58104">
    <property type="entry name" value="Methyl-accepting chemotaxis protein (MCP) signaling domain"/>
    <property type="match status" value="1"/>
</dbReference>
<dbReference type="Pfam" id="PF00015">
    <property type="entry name" value="MCPsignal"/>
    <property type="match status" value="1"/>
</dbReference>
<dbReference type="SMART" id="SM00086">
    <property type="entry name" value="PAC"/>
    <property type="match status" value="2"/>
</dbReference>
<evidence type="ECO:0000313" key="5">
    <source>
        <dbReference type="Proteomes" id="UP000198290"/>
    </source>
</evidence>
<dbReference type="GO" id="GO:0016020">
    <property type="term" value="C:membrane"/>
    <property type="evidence" value="ECO:0007669"/>
    <property type="project" value="InterPro"/>
</dbReference>
<dbReference type="NCBIfam" id="TIGR00229">
    <property type="entry name" value="sensory_box"/>
    <property type="match status" value="2"/>
</dbReference>
<sequence length="441" mass="48129">MFNRKLHAQLETQAATNQELQGLLDAVSASTAIIRFDLDCKVIHANENFARTMGYASAAELIGLHHRSFCDAAYANSNDYASFWTSLQRGQPFSGLIKRKKKDGSPVWLEASYNPVHDGSGKLTGYVKFASDVTDKVIDAQKNQAALTAIDRSMAVIEFQPDGTIIRANSNFLNTMAYAKEELIGRNHRQLCSNDMVQSEGYQRLWNNLRSGQFFSGRIVRLARDGSERWLEATYNPVFDTEGKVISIIKFATDITEAVKRQRQEQDSAVFAFNTSQQTRHWADEGVSSVQQAVHEIEDMAVDIARAGDNVQQLGTNSEHIGSIVQTIKDIADQTNLLALNAAIEAARAGEMGRGFAVVADEVRKLAERTSASTAEISQMVSSIQTSTGAAVDSMGVIGIKARSSVDNVGKVGDIITQIRSGAESVVTAIQQIASERGVNT</sequence>
<gene>
    <name evidence="4" type="ORF">DLM_2621</name>
</gene>
<keyword evidence="5" id="KW-1185">Reference proteome</keyword>
<reference evidence="5" key="3">
    <citation type="journal article" date="2017" name="Plant Physiol. Biochem.">
        <title>Differential oxidative and antioxidative response of duckweed Lemna minor toward plant growth promoting/inhibiting bacteria.</title>
        <authorList>
            <person name="Ishizawa H."/>
            <person name="Kuroda M."/>
            <person name="Morikawa M."/>
            <person name="Ike M."/>
        </authorList>
    </citation>
    <scope>NUCLEOTIDE SEQUENCE [LARGE SCALE GENOMIC DNA]</scope>
    <source>
        <strain evidence="5">H3</strain>
    </source>
</reference>
<feature type="domain" description="Methyl-accepting transducer" evidence="2">
    <location>
        <begin position="241"/>
        <end position="441"/>
    </location>
</feature>
<dbReference type="Gene3D" id="1.10.287.950">
    <property type="entry name" value="Methyl-accepting chemotaxis protein"/>
    <property type="match status" value="1"/>
</dbReference>
<dbReference type="Pfam" id="PF08447">
    <property type="entry name" value="PAS_3"/>
    <property type="match status" value="1"/>
</dbReference>
<dbReference type="Proteomes" id="UP000198290">
    <property type="component" value="Chromosome"/>
</dbReference>
<feature type="domain" description="PAC" evidence="3">
    <location>
        <begin position="91"/>
        <end position="145"/>
    </location>
</feature>
<dbReference type="PROSITE" id="PS50111">
    <property type="entry name" value="CHEMOTAXIS_TRANSDUC_2"/>
    <property type="match status" value="1"/>
</dbReference>
<reference evidence="5" key="1">
    <citation type="journal article" date="2017" name="Biotechnol. Biofuels">
        <title>Evaluation of environmental bacterial communities as a factor affecting the growth of duckweed Lemna minor.</title>
        <authorList>
            <person name="Ishizawa H."/>
            <person name="Kuroda M."/>
            <person name="Morikawa M."/>
            <person name="Ike M."/>
        </authorList>
    </citation>
    <scope>NUCLEOTIDE SEQUENCE [LARGE SCALE GENOMIC DNA]</scope>
    <source>
        <strain evidence="5">H3</strain>
    </source>
</reference>
<dbReference type="Gene3D" id="3.30.450.20">
    <property type="entry name" value="PAS domain"/>
    <property type="match status" value="2"/>
</dbReference>
<dbReference type="InterPro" id="IPR050903">
    <property type="entry name" value="Bact_Chemotaxis_MeTrfase"/>
</dbReference>
<dbReference type="KEGG" id="amah:DLM_2621"/>
<evidence type="ECO:0000259" key="3">
    <source>
        <dbReference type="PROSITE" id="PS50113"/>
    </source>
</evidence>
<dbReference type="PANTHER" id="PTHR24422:SF10">
    <property type="entry name" value="CHEMOTAXIS PROTEIN METHYLTRANSFERASE 2"/>
    <property type="match status" value="1"/>
</dbReference>
<dbReference type="InterPro" id="IPR035965">
    <property type="entry name" value="PAS-like_dom_sf"/>
</dbReference>
<dbReference type="EMBL" id="AP018823">
    <property type="protein sequence ID" value="BBF86223.1"/>
    <property type="molecule type" value="Genomic_DNA"/>
</dbReference>
<dbReference type="STRING" id="332411.VI06_07225"/>
<dbReference type="CDD" id="cd00130">
    <property type="entry name" value="PAS"/>
    <property type="match status" value="2"/>
</dbReference>
<dbReference type="GO" id="GO:0007165">
    <property type="term" value="P:signal transduction"/>
    <property type="evidence" value="ECO:0007669"/>
    <property type="project" value="UniProtKB-KW"/>
</dbReference>
<organism evidence="4 5">
    <name type="scientific">Aquitalea magnusonii</name>
    <dbReference type="NCBI Taxonomy" id="332411"/>
    <lineage>
        <taxon>Bacteria</taxon>
        <taxon>Pseudomonadati</taxon>
        <taxon>Pseudomonadota</taxon>
        <taxon>Betaproteobacteria</taxon>
        <taxon>Neisseriales</taxon>
        <taxon>Chromobacteriaceae</taxon>
        <taxon>Aquitalea</taxon>
    </lineage>
</organism>
<name>A0A3G9GHA5_9NEIS</name>
<dbReference type="InterPro" id="IPR013655">
    <property type="entry name" value="PAS_fold_3"/>
</dbReference>
<dbReference type="RefSeq" id="WP_197715405.1">
    <property type="nucleotide sequence ID" value="NZ_AP018823.1"/>
</dbReference>
<dbReference type="PANTHER" id="PTHR24422">
    <property type="entry name" value="CHEMOTAXIS PROTEIN METHYLTRANSFERASE"/>
    <property type="match status" value="1"/>
</dbReference>
<dbReference type="Pfam" id="PF13426">
    <property type="entry name" value="PAS_9"/>
    <property type="match status" value="1"/>
</dbReference>
<dbReference type="SMART" id="SM00283">
    <property type="entry name" value="MA"/>
    <property type="match status" value="1"/>
</dbReference>
<evidence type="ECO:0000256" key="1">
    <source>
        <dbReference type="PROSITE-ProRule" id="PRU00284"/>
    </source>
</evidence>
<dbReference type="AlphaFoldDB" id="A0A3G9GHA5"/>
<accession>A0A3G9GHA5</accession>
<dbReference type="PROSITE" id="PS50113">
    <property type="entry name" value="PAC"/>
    <property type="match status" value="2"/>
</dbReference>
<dbReference type="SMART" id="SM00091">
    <property type="entry name" value="PAS"/>
    <property type="match status" value="2"/>
</dbReference>